<gene>
    <name evidence="2" type="ORF">CSUI_001228</name>
</gene>
<reference evidence="2 3" key="1">
    <citation type="journal article" date="2017" name="Int. J. Parasitol.">
        <title>The genome of the protozoan parasite Cystoisospora suis and a reverse vaccinology approach to identify vaccine candidates.</title>
        <authorList>
            <person name="Palmieri N."/>
            <person name="Shrestha A."/>
            <person name="Ruttkowski B."/>
            <person name="Beck T."/>
            <person name="Vogl C."/>
            <person name="Tomley F."/>
            <person name="Blake D.P."/>
            <person name="Joachim A."/>
        </authorList>
    </citation>
    <scope>NUCLEOTIDE SEQUENCE [LARGE SCALE GENOMIC DNA]</scope>
    <source>
        <strain evidence="2 3">Wien I</strain>
    </source>
</reference>
<feature type="compositionally biased region" description="Low complexity" evidence="1">
    <location>
        <begin position="403"/>
        <end position="413"/>
    </location>
</feature>
<protein>
    <submittedName>
        <fullName evidence="2">Uncharacterized protein</fullName>
    </submittedName>
</protein>
<accession>A0A2C6LDT5</accession>
<dbReference type="AlphaFoldDB" id="A0A2C6LDT5"/>
<dbReference type="GeneID" id="94424645"/>
<feature type="compositionally biased region" description="Low complexity" evidence="1">
    <location>
        <begin position="346"/>
        <end position="356"/>
    </location>
</feature>
<feature type="non-terminal residue" evidence="2">
    <location>
        <position position="479"/>
    </location>
</feature>
<feature type="compositionally biased region" description="Polar residues" evidence="1">
    <location>
        <begin position="148"/>
        <end position="166"/>
    </location>
</feature>
<feature type="compositionally biased region" description="Low complexity" evidence="1">
    <location>
        <begin position="83"/>
        <end position="102"/>
    </location>
</feature>
<feature type="region of interest" description="Disordered" evidence="1">
    <location>
        <begin position="1"/>
        <end position="37"/>
    </location>
</feature>
<evidence type="ECO:0000313" key="3">
    <source>
        <dbReference type="Proteomes" id="UP000221165"/>
    </source>
</evidence>
<feature type="compositionally biased region" description="Low complexity" evidence="1">
    <location>
        <begin position="422"/>
        <end position="432"/>
    </location>
</feature>
<feature type="compositionally biased region" description="Basic and acidic residues" evidence="1">
    <location>
        <begin position="220"/>
        <end position="235"/>
    </location>
</feature>
<feature type="compositionally biased region" description="Polar residues" evidence="1">
    <location>
        <begin position="294"/>
        <end position="304"/>
    </location>
</feature>
<dbReference type="VEuPathDB" id="ToxoDB:CSUI_001228"/>
<feature type="compositionally biased region" description="Low complexity" evidence="1">
    <location>
        <begin position="253"/>
        <end position="276"/>
    </location>
</feature>
<evidence type="ECO:0000256" key="1">
    <source>
        <dbReference type="SAM" id="MobiDB-lite"/>
    </source>
</evidence>
<dbReference type="Proteomes" id="UP000221165">
    <property type="component" value="Unassembled WGS sequence"/>
</dbReference>
<evidence type="ECO:0000313" key="2">
    <source>
        <dbReference type="EMBL" id="PHJ24916.1"/>
    </source>
</evidence>
<feature type="compositionally biased region" description="Low complexity" evidence="1">
    <location>
        <begin position="13"/>
        <end position="25"/>
    </location>
</feature>
<sequence length="479" mass="51918">MKGSGRQASVHLPPSVSPQYSSSSSCHPLRTSHRKVSLEEDLAKDFSSSSMRFFSHPSNDLLAYQQLQSGDLVLDKSSLLLSLTHSSSSASPPSTSLPSFSTGREESILPPSAVAASIPGPPQSHLQPHQRLPARHLDCPAGEGGENSIASTSAECIPSIPSSAYHSDSEGTGERDREREEEEEVDGPSCCSLSPACIRKRSDQFSSAPSMARLASFSSAKREEEKDHLERERSRHLSRGSNDQDSIRREDASSSYPFQQSSPSASSFSSSPPSSSLRHLQGGVALHTPVVNPSLHTSPENSTDLSSFSLSSSSSSHPYATRDSTRHPPAGCLHRASHDDTHQHASCSSSCISTGSYYPNHEAPSSRVISSSSSPCSSLSFSSPSPYSANHVYAYQGDTPAVSQGHQGHSSSSLQQAIHQHSSSSPLRSSLLIQQKEERRLQIGEREVEERRIRKKWREEEEKKKKASKQPRPLRACPE</sequence>
<dbReference type="RefSeq" id="XP_067926588.1">
    <property type="nucleotide sequence ID" value="XM_068061434.1"/>
</dbReference>
<name>A0A2C6LDT5_9APIC</name>
<dbReference type="EMBL" id="MIGC01000484">
    <property type="protein sequence ID" value="PHJ24916.1"/>
    <property type="molecule type" value="Genomic_DNA"/>
</dbReference>
<comment type="caution">
    <text evidence="2">The sequence shown here is derived from an EMBL/GenBank/DDBJ whole genome shotgun (WGS) entry which is preliminary data.</text>
</comment>
<feature type="compositionally biased region" description="Basic and acidic residues" evidence="1">
    <location>
        <begin position="167"/>
        <end position="178"/>
    </location>
</feature>
<feature type="compositionally biased region" description="Basic and acidic residues" evidence="1">
    <location>
        <begin position="435"/>
        <end position="464"/>
    </location>
</feature>
<feature type="compositionally biased region" description="Low complexity" evidence="1">
    <location>
        <begin position="365"/>
        <end position="388"/>
    </location>
</feature>
<feature type="region of interest" description="Disordered" evidence="1">
    <location>
        <begin position="83"/>
        <end position="479"/>
    </location>
</feature>
<dbReference type="PROSITE" id="PS51257">
    <property type="entry name" value="PROKAR_LIPOPROTEIN"/>
    <property type="match status" value="1"/>
</dbReference>
<proteinExistence type="predicted"/>
<organism evidence="2 3">
    <name type="scientific">Cystoisospora suis</name>
    <dbReference type="NCBI Taxonomy" id="483139"/>
    <lineage>
        <taxon>Eukaryota</taxon>
        <taxon>Sar</taxon>
        <taxon>Alveolata</taxon>
        <taxon>Apicomplexa</taxon>
        <taxon>Conoidasida</taxon>
        <taxon>Coccidia</taxon>
        <taxon>Eucoccidiorida</taxon>
        <taxon>Eimeriorina</taxon>
        <taxon>Sarcocystidae</taxon>
        <taxon>Cystoisospora</taxon>
    </lineage>
</organism>
<feature type="compositionally biased region" description="Low complexity" evidence="1">
    <location>
        <begin position="305"/>
        <end position="316"/>
    </location>
</feature>
<keyword evidence="3" id="KW-1185">Reference proteome</keyword>